<feature type="domain" description="Copper amine oxidase-like N-terminal" evidence="3">
    <location>
        <begin position="55"/>
        <end position="161"/>
    </location>
</feature>
<evidence type="ECO:0000259" key="3">
    <source>
        <dbReference type="Pfam" id="PF07833"/>
    </source>
</evidence>
<sequence length="406" mass="45622">MYDYHDYYSILSLDEGDDSNLYKKISLLAIAFLLLFGGAAQAAQAKEQSRIRVYLDGQEIKFQAPPIMKNGVTYVQFRPLFQALNYTVGWDGAKKQITGTYIDQKLQMTLGQSVAYVNSVKSKLPGAPFTQGGNTLVPLRFVAEATGLPVKWDAKARTIKIDRQGPTAKAKADIEKLYRTLDAAENAKDLAKAKTAYHPQSPLLAGLDEYYKDQFQFDLNVSSEVSDVMLAGTTAEAFVATTVQRVSGPFTWDTTIYSYNYFKKDASGVWKLAFPGEYEQEYNVSDEFLASRANVPEAELKAIQDVIDTQYKGFNTENGPLLMSVIHPNSEYYELFQSSIADGIFDELNFNLKAEVTHPLFYDGEDAVLYIEESDDADGDMISTTYLYWLTKSEGKWMIYDVLELE</sequence>
<proteinExistence type="predicted"/>
<dbReference type="InterPro" id="IPR032710">
    <property type="entry name" value="NTF2-like_dom_sf"/>
</dbReference>
<dbReference type="InterPro" id="IPR036582">
    <property type="entry name" value="Mao_N_sf"/>
</dbReference>
<evidence type="ECO:0000256" key="2">
    <source>
        <dbReference type="SAM" id="Phobius"/>
    </source>
</evidence>
<keyword evidence="2" id="KW-0812">Transmembrane</keyword>
<protein>
    <submittedName>
        <fullName evidence="4">Copper amine oxidase-like domain-containing protein</fullName>
    </submittedName>
</protein>
<name>G4HH65_9BACL</name>
<dbReference type="Proteomes" id="UP000003891">
    <property type="component" value="Unassembled WGS sequence"/>
</dbReference>
<organism evidence="4 5">
    <name type="scientific">Paenibacillus lactis 154</name>
    <dbReference type="NCBI Taxonomy" id="743719"/>
    <lineage>
        <taxon>Bacteria</taxon>
        <taxon>Bacillati</taxon>
        <taxon>Bacillota</taxon>
        <taxon>Bacilli</taxon>
        <taxon>Bacillales</taxon>
        <taxon>Paenibacillaceae</taxon>
        <taxon>Paenibacillus</taxon>
    </lineage>
</organism>
<dbReference type="SUPFAM" id="SSF55383">
    <property type="entry name" value="Copper amine oxidase, domain N"/>
    <property type="match status" value="1"/>
</dbReference>
<feature type="coiled-coil region" evidence="1">
    <location>
        <begin position="167"/>
        <end position="194"/>
    </location>
</feature>
<evidence type="ECO:0000256" key="1">
    <source>
        <dbReference type="SAM" id="Coils"/>
    </source>
</evidence>
<evidence type="ECO:0000313" key="4">
    <source>
        <dbReference type="EMBL" id="EHB63441.1"/>
    </source>
</evidence>
<dbReference type="Pfam" id="PF07833">
    <property type="entry name" value="Cu_amine_oxidN1"/>
    <property type="match status" value="1"/>
</dbReference>
<gene>
    <name evidence="4" type="ORF">PaelaDRAFT_3326</name>
</gene>
<keyword evidence="2" id="KW-0472">Membrane</keyword>
<feature type="transmembrane region" description="Helical" evidence="2">
    <location>
        <begin position="25"/>
        <end position="43"/>
    </location>
</feature>
<dbReference type="InterPro" id="IPR012854">
    <property type="entry name" value="Cu_amine_oxidase-like_N"/>
</dbReference>
<keyword evidence="2" id="KW-1133">Transmembrane helix</keyword>
<dbReference type="STRING" id="743719.PaelaDRAFT_3326"/>
<dbReference type="Gene3D" id="3.30.457.10">
    <property type="entry name" value="Copper amine oxidase-like, N-terminal domain"/>
    <property type="match status" value="1"/>
</dbReference>
<dbReference type="AlphaFoldDB" id="G4HH65"/>
<reference evidence="4 5" key="1">
    <citation type="submission" date="2011-09" db="EMBL/GenBank/DDBJ databases">
        <title>The draft genome of Paenibacillus lactis 154.</title>
        <authorList>
            <consortium name="US DOE Joint Genome Institute (JGI-PGF)"/>
            <person name="Lucas S."/>
            <person name="Han J."/>
            <person name="Lapidus A."/>
            <person name="Cheng J.-F."/>
            <person name="Goodwin L."/>
            <person name="Pitluck S."/>
            <person name="Peters L."/>
            <person name="Land M.L."/>
            <person name="Hauser L."/>
            <person name="Siebers A."/>
            <person name="Thelen M."/>
            <person name="Hugenholtz P."/>
            <person name="Allgaier M."/>
            <person name="Woyke T.J."/>
        </authorList>
    </citation>
    <scope>NUCLEOTIDE SEQUENCE [LARGE SCALE GENOMIC DNA]</scope>
    <source>
        <strain evidence="4 5">154</strain>
    </source>
</reference>
<accession>G4HH65</accession>
<dbReference type="eggNOG" id="COG3858">
    <property type="taxonomic scope" value="Bacteria"/>
</dbReference>
<dbReference type="SUPFAM" id="SSF54427">
    <property type="entry name" value="NTF2-like"/>
    <property type="match status" value="1"/>
</dbReference>
<dbReference type="EMBL" id="AGIP01000007">
    <property type="protein sequence ID" value="EHB63441.1"/>
    <property type="molecule type" value="Genomic_DNA"/>
</dbReference>
<dbReference type="PATRIC" id="fig|743719.3.peg.3363"/>
<keyword evidence="1" id="KW-0175">Coiled coil</keyword>
<evidence type="ECO:0000313" key="5">
    <source>
        <dbReference type="Proteomes" id="UP000003891"/>
    </source>
</evidence>